<dbReference type="InterPro" id="IPR006343">
    <property type="entry name" value="DnaB/C_C"/>
</dbReference>
<evidence type="ECO:0000313" key="4">
    <source>
        <dbReference type="EMBL" id="RCX16066.1"/>
    </source>
</evidence>
<dbReference type="Pfam" id="PF07261">
    <property type="entry name" value="DnaB_2"/>
    <property type="match status" value="2"/>
</dbReference>
<comment type="caution">
    <text evidence="4">The sequence shown here is derived from an EMBL/GenBank/DDBJ whole genome shotgun (WGS) entry which is preliminary data.</text>
</comment>
<feature type="region of interest" description="Disordered" evidence="2">
    <location>
        <begin position="283"/>
        <end position="313"/>
    </location>
</feature>
<dbReference type="RefSeq" id="WP_114297993.1">
    <property type="nucleotide sequence ID" value="NZ_QPJT01000012.1"/>
</dbReference>
<sequence>MFFESYKSMLYSDTMVPDIFITEYMPSMDSDFVKIYMYCLFLSKHNKKTSTEEVCKKLEIDIHKVKSAFTFLESIGVIDRTNDGIVMSDLKEKEINKLYRLKTTSTPEEAALSSERNKKRNRIITAINNSFFQGVMSPSWYTDLDAWFDKYKFEEDVMYALFQHCYDHKGLSKNYIMKVADNWHNKNIQNSFDLDKYFIEYQKIKDIRSSIVKKLKLGRNLTEYEDEYVEKWVVDYKYTIEVIDLSLKKTTAKTNPNFKYVHAILTDWYERGLRTRDEVIAHEKSKKQNTPKAQVKSQAIPQKDNFEQRKHDDDYYNSFFNNVAGEK</sequence>
<name>A0A369B696_9FIRM</name>
<dbReference type="PANTHER" id="PTHR37293">
    <property type="entry name" value="PHAGE REPLICATION PROTEIN-RELATED"/>
    <property type="match status" value="1"/>
</dbReference>
<comment type="similarity">
    <text evidence="1">Belongs to the DnaB/DnaD family.</text>
</comment>
<dbReference type="InterPro" id="IPR034829">
    <property type="entry name" value="DnaD-like_sf"/>
</dbReference>
<dbReference type="OrthoDB" id="1652900at2"/>
<evidence type="ECO:0000256" key="2">
    <source>
        <dbReference type="SAM" id="MobiDB-lite"/>
    </source>
</evidence>
<feature type="domain" description="DnaB/C C-terminal" evidence="3">
    <location>
        <begin position="129"/>
        <end position="197"/>
    </location>
</feature>
<dbReference type="InterPro" id="IPR053162">
    <property type="entry name" value="DnaD"/>
</dbReference>
<feature type="compositionally biased region" description="Polar residues" evidence="2">
    <location>
        <begin position="290"/>
        <end position="300"/>
    </location>
</feature>
<dbReference type="SUPFAM" id="SSF158499">
    <property type="entry name" value="DnaD domain-like"/>
    <property type="match status" value="2"/>
</dbReference>
<reference evidence="4 5" key="1">
    <citation type="submission" date="2018-07" db="EMBL/GenBank/DDBJ databases">
        <title>Genomic Encyclopedia of Type Strains, Phase IV (KMG-IV): sequencing the most valuable type-strain genomes for metagenomic binning, comparative biology and taxonomic classification.</title>
        <authorList>
            <person name="Goeker M."/>
        </authorList>
    </citation>
    <scope>NUCLEOTIDE SEQUENCE [LARGE SCALE GENOMIC DNA]</scope>
    <source>
        <strain evidence="4 5">DSM 27016</strain>
    </source>
</reference>
<evidence type="ECO:0000256" key="1">
    <source>
        <dbReference type="ARBA" id="ARBA00093462"/>
    </source>
</evidence>
<accession>A0A369B696</accession>
<dbReference type="Gene3D" id="1.10.10.630">
    <property type="entry name" value="DnaD domain-like"/>
    <property type="match status" value="2"/>
</dbReference>
<dbReference type="EMBL" id="QPJT01000012">
    <property type="protein sequence ID" value="RCX16066.1"/>
    <property type="molecule type" value="Genomic_DNA"/>
</dbReference>
<dbReference type="AlphaFoldDB" id="A0A369B696"/>
<dbReference type="NCBIfam" id="TIGR01446">
    <property type="entry name" value="DnaD_dom"/>
    <property type="match status" value="1"/>
</dbReference>
<proteinExistence type="inferred from homology"/>
<protein>
    <submittedName>
        <fullName evidence="4">DnaD/phage-associated family protein</fullName>
    </submittedName>
</protein>
<gene>
    <name evidence="4" type="ORF">DFR58_11248</name>
</gene>
<evidence type="ECO:0000313" key="5">
    <source>
        <dbReference type="Proteomes" id="UP000253034"/>
    </source>
</evidence>
<dbReference type="Proteomes" id="UP000253034">
    <property type="component" value="Unassembled WGS sequence"/>
</dbReference>
<feature type="domain" description="DnaB/C C-terminal" evidence="3">
    <location>
        <begin position="216"/>
        <end position="283"/>
    </location>
</feature>
<feature type="compositionally biased region" description="Basic and acidic residues" evidence="2">
    <location>
        <begin position="304"/>
        <end position="313"/>
    </location>
</feature>
<evidence type="ECO:0000259" key="3">
    <source>
        <dbReference type="Pfam" id="PF07261"/>
    </source>
</evidence>
<keyword evidence="5" id="KW-1185">Reference proteome</keyword>
<dbReference type="InterPro" id="IPR017019">
    <property type="entry name" value="DNA_replication_prd_bac"/>
</dbReference>
<organism evidence="4 5">
    <name type="scientific">Anaerobacterium chartisolvens</name>
    <dbReference type="NCBI Taxonomy" id="1297424"/>
    <lineage>
        <taxon>Bacteria</taxon>
        <taxon>Bacillati</taxon>
        <taxon>Bacillota</taxon>
        <taxon>Clostridia</taxon>
        <taxon>Eubacteriales</taxon>
        <taxon>Oscillospiraceae</taxon>
        <taxon>Anaerobacterium</taxon>
    </lineage>
</organism>
<dbReference type="PIRSF" id="PIRSF033722">
    <property type="entry name" value="DnaD_CA_C3587_prd"/>
    <property type="match status" value="1"/>
</dbReference>
<dbReference type="PANTHER" id="PTHR37293:SF5">
    <property type="entry name" value="DNA REPLICATION PROTEIN"/>
    <property type="match status" value="1"/>
</dbReference>